<dbReference type="InterPro" id="IPR053342">
    <property type="entry name" value="Exosome_cofactor/PTGS_suppr"/>
</dbReference>
<feature type="region of interest" description="Disordered" evidence="1">
    <location>
        <begin position="445"/>
        <end position="464"/>
    </location>
</feature>
<dbReference type="EMBL" id="CP097510">
    <property type="protein sequence ID" value="URE35150.1"/>
    <property type="molecule type" value="Genomic_DNA"/>
</dbReference>
<name>A0A9E7L1X2_9LILI</name>
<proteinExistence type="predicted"/>
<accession>A0A9E7L1X2</accession>
<feature type="region of interest" description="Disordered" evidence="1">
    <location>
        <begin position="1"/>
        <end position="87"/>
    </location>
</feature>
<dbReference type="PANTHER" id="PTHR37260">
    <property type="entry name" value="PHOSPHORELAY PROTEIN"/>
    <property type="match status" value="1"/>
</dbReference>
<evidence type="ECO:0000313" key="3">
    <source>
        <dbReference type="Proteomes" id="UP001055439"/>
    </source>
</evidence>
<feature type="compositionally biased region" description="Polar residues" evidence="1">
    <location>
        <begin position="344"/>
        <end position="356"/>
    </location>
</feature>
<feature type="compositionally biased region" description="Polar residues" evidence="1">
    <location>
        <begin position="414"/>
        <end position="424"/>
    </location>
</feature>
<dbReference type="AlphaFoldDB" id="A0A9E7L1X2"/>
<feature type="compositionally biased region" description="Basic and acidic residues" evidence="1">
    <location>
        <begin position="445"/>
        <end position="454"/>
    </location>
</feature>
<gene>
    <name evidence="2" type="ORF">MUK42_06048</name>
</gene>
<feature type="compositionally biased region" description="Basic residues" evidence="1">
    <location>
        <begin position="7"/>
        <end position="19"/>
    </location>
</feature>
<protein>
    <submittedName>
        <fullName evidence="2">Uncharacterized protein</fullName>
    </submittedName>
</protein>
<dbReference type="Proteomes" id="UP001055439">
    <property type="component" value="Chromosome 8"/>
</dbReference>
<organism evidence="2 3">
    <name type="scientific">Musa troglodytarum</name>
    <name type="common">fe'i banana</name>
    <dbReference type="NCBI Taxonomy" id="320322"/>
    <lineage>
        <taxon>Eukaryota</taxon>
        <taxon>Viridiplantae</taxon>
        <taxon>Streptophyta</taxon>
        <taxon>Embryophyta</taxon>
        <taxon>Tracheophyta</taxon>
        <taxon>Spermatophyta</taxon>
        <taxon>Magnoliopsida</taxon>
        <taxon>Liliopsida</taxon>
        <taxon>Zingiberales</taxon>
        <taxon>Musaceae</taxon>
        <taxon>Musa</taxon>
    </lineage>
</organism>
<evidence type="ECO:0000313" key="2">
    <source>
        <dbReference type="EMBL" id="URE35150.1"/>
    </source>
</evidence>
<feature type="region of interest" description="Disordered" evidence="1">
    <location>
        <begin position="397"/>
        <end position="424"/>
    </location>
</feature>
<evidence type="ECO:0000256" key="1">
    <source>
        <dbReference type="SAM" id="MobiDB-lite"/>
    </source>
</evidence>
<keyword evidence="3" id="KW-1185">Reference proteome</keyword>
<reference evidence="2" key="1">
    <citation type="submission" date="2022-05" db="EMBL/GenBank/DDBJ databases">
        <title>The Musa troglodytarum L. genome provides insights into the mechanism of non-climacteric behaviour and enrichment of carotenoids.</title>
        <authorList>
            <person name="Wang J."/>
        </authorList>
    </citation>
    <scope>NUCLEOTIDE SEQUENCE</scope>
    <source>
        <tissue evidence="2">Leaf</tissue>
    </source>
</reference>
<dbReference type="OrthoDB" id="685075at2759"/>
<dbReference type="PANTHER" id="PTHR37260:SF2">
    <property type="entry name" value="PROTEIN ECERIFERUM 16"/>
    <property type="match status" value="1"/>
</dbReference>
<feature type="region of interest" description="Disordered" evidence="1">
    <location>
        <begin position="344"/>
        <end position="372"/>
    </location>
</feature>
<sequence length="587" mass="63410">MDPKASAKSKRAHTQHGRANHPSPSAIAQRKKHGNSKDKNPTQGGGDGEPKRSRAPALPSNWGRYGEEEEEELNGAGNPATTEVAPKSKGADFGYLLEQARTQQQERRNLAARGLSASSSSEEFPLGLMQGLSSMLLVRGKGLLSLCEDDNFIIDDDDDTPSSYEVPFLSIDLHAIDAQLSKLKLSERLFIESDLFPEEQCVDESNEKQISERPEDSVASDIKHDYVPSTTMNVDGQNNPSNHYRGSEIDEGALLKKHHSQLLSGNITKFHPTKELRSQEFSPSRITQGSNSNLSIYAVSNPMENTTSAAAEAELDMLLDSLSGTSFSGAASDDLINDVSGPSNATSYSSANTLPLSTRKGSDSSRNVPTSSIDDAIDDLLAETSLSLKDKNYKGSTVKEEALHSKVQAPPTFGSKSADQSSSLRTQARTALDDAVDDLFGEKSVFSEDQKREPSAISLPSRPPFGSKPMDDFDSWLDTLKWWGMLQQARSGGRAFSHSLCPPLHSSLRVCSNSASAGLTPGVVAWPIRERRSHPSSMSKPLTTAARVTMSLAFDITLPLFLGAKRRGIASNACAAHRCVCTDVSLV</sequence>